<name>A0A011QES6_9PROT</name>
<gene>
    <name evidence="1" type="ORF">AW10_03901</name>
</gene>
<evidence type="ECO:0000313" key="2">
    <source>
        <dbReference type="Proteomes" id="UP000021816"/>
    </source>
</evidence>
<proteinExistence type="predicted"/>
<dbReference type="Proteomes" id="UP000021816">
    <property type="component" value="Unassembled WGS sequence"/>
</dbReference>
<dbReference type="AlphaFoldDB" id="A0A011QES6"/>
<dbReference type="EMBL" id="JEMX01000107">
    <property type="protein sequence ID" value="EXI77279.1"/>
    <property type="molecule type" value="Genomic_DNA"/>
</dbReference>
<comment type="caution">
    <text evidence="1">The sequence shown here is derived from an EMBL/GenBank/DDBJ whole genome shotgun (WGS) entry which is preliminary data.</text>
</comment>
<accession>A0A011QES6</accession>
<evidence type="ECO:0000313" key="1">
    <source>
        <dbReference type="EMBL" id="EXI77279.1"/>
    </source>
</evidence>
<sequence>MHGISGGLGGNIVGEAAMMQLLALTTGASRLGKAKPIIGPPIR</sequence>
<reference evidence="1 2" key="1">
    <citation type="submission" date="2014-02" db="EMBL/GenBank/DDBJ databases">
        <title>Expanding our view of genomic diversity in Candidatus Accumulibacter clades.</title>
        <authorList>
            <person name="Skennerton C.T."/>
            <person name="Barr J.J."/>
            <person name="Slater F.R."/>
            <person name="Bond P.L."/>
            <person name="Tyson G.W."/>
        </authorList>
    </citation>
    <scope>NUCLEOTIDE SEQUENCE [LARGE SCALE GENOMIC DNA]</scope>
    <source>
        <strain evidence="2">BA-92</strain>
    </source>
</reference>
<organism evidence="1 2">
    <name type="scientific">Candidatus Accumulibacter appositus</name>
    <dbReference type="NCBI Taxonomy" id="1454003"/>
    <lineage>
        <taxon>Bacteria</taxon>
        <taxon>Pseudomonadati</taxon>
        <taxon>Pseudomonadota</taxon>
        <taxon>Betaproteobacteria</taxon>
        <taxon>Candidatus Accumulibacter</taxon>
    </lineage>
</organism>
<protein>
    <submittedName>
        <fullName evidence="1">Uncharacterized protein</fullName>
    </submittedName>
</protein>